<feature type="compositionally biased region" description="Basic and acidic residues" evidence="1">
    <location>
        <begin position="252"/>
        <end position="275"/>
    </location>
</feature>
<feature type="compositionally biased region" description="Polar residues" evidence="1">
    <location>
        <begin position="54"/>
        <end position="69"/>
    </location>
</feature>
<feature type="domain" description="PD-(D/E)XK nuclease-like" evidence="2">
    <location>
        <begin position="481"/>
        <end position="619"/>
    </location>
</feature>
<name>A0A194VIS5_CYTMA</name>
<evidence type="ECO:0000313" key="3">
    <source>
        <dbReference type="EMBL" id="KUI64049.1"/>
    </source>
</evidence>
<dbReference type="Proteomes" id="UP000078559">
    <property type="component" value="Unassembled WGS sequence"/>
</dbReference>
<feature type="compositionally biased region" description="Basic and acidic residues" evidence="1">
    <location>
        <begin position="106"/>
        <end position="128"/>
    </location>
</feature>
<feature type="domain" description="PD-(D/E)XK nuclease-like" evidence="2">
    <location>
        <begin position="283"/>
        <end position="350"/>
    </location>
</feature>
<dbReference type="AlphaFoldDB" id="A0A194VIS5"/>
<dbReference type="Pfam" id="PF20516">
    <property type="entry name" value="PDDEXK_12"/>
    <property type="match status" value="2"/>
</dbReference>
<feature type="region of interest" description="Disordered" evidence="1">
    <location>
        <begin position="252"/>
        <end position="296"/>
    </location>
</feature>
<dbReference type="EMBL" id="KN796118">
    <property type="protein sequence ID" value="KUI64049.1"/>
    <property type="molecule type" value="Genomic_DNA"/>
</dbReference>
<evidence type="ECO:0000259" key="2">
    <source>
        <dbReference type="Pfam" id="PF20516"/>
    </source>
</evidence>
<gene>
    <name evidence="3" type="ORF">VM1G_10823</name>
</gene>
<evidence type="ECO:0000313" key="4">
    <source>
        <dbReference type="Proteomes" id="UP000078559"/>
    </source>
</evidence>
<reference evidence="3" key="1">
    <citation type="submission" date="2014-12" db="EMBL/GenBank/DDBJ databases">
        <title>Genome Sequence of Valsa Canker Pathogens Uncovers a Specific Adaption of Colonization on Woody Bark.</title>
        <authorList>
            <person name="Yin Z."/>
            <person name="Liu H."/>
            <person name="Gao X."/>
            <person name="Li Z."/>
            <person name="Song N."/>
            <person name="Ke X."/>
            <person name="Dai Q."/>
            <person name="Wu Y."/>
            <person name="Sun Y."/>
            <person name="Xu J.-R."/>
            <person name="Kang Z.K."/>
            <person name="Wang L."/>
            <person name="Huang L."/>
        </authorList>
    </citation>
    <scope>NUCLEOTIDE SEQUENCE [LARGE SCALE GENOMIC DNA]</scope>
    <source>
        <strain evidence="3">03-8</strain>
    </source>
</reference>
<evidence type="ECO:0000256" key="1">
    <source>
        <dbReference type="SAM" id="MobiDB-lite"/>
    </source>
</evidence>
<feature type="region of interest" description="Disordered" evidence="1">
    <location>
        <begin position="1"/>
        <end position="175"/>
    </location>
</feature>
<keyword evidence="4" id="KW-1185">Reference proteome</keyword>
<organism evidence="3 4">
    <name type="scientific">Cytospora mali</name>
    <name type="common">Apple Valsa canker fungus</name>
    <name type="synonym">Valsa mali</name>
    <dbReference type="NCBI Taxonomy" id="578113"/>
    <lineage>
        <taxon>Eukaryota</taxon>
        <taxon>Fungi</taxon>
        <taxon>Dikarya</taxon>
        <taxon>Ascomycota</taxon>
        <taxon>Pezizomycotina</taxon>
        <taxon>Sordariomycetes</taxon>
        <taxon>Sordariomycetidae</taxon>
        <taxon>Diaporthales</taxon>
        <taxon>Cytosporaceae</taxon>
        <taxon>Cytospora</taxon>
    </lineage>
</organism>
<proteinExistence type="predicted"/>
<feature type="region of interest" description="Disordered" evidence="1">
    <location>
        <begin position="381"/>
        <end position="436"/>
    </location>
</feature>
<sequence length="629" mass="69204">MALLHQRIESWLSLVNSPPKRGGIKRPRADSEWEQTGQRPTTRRHREQHGQDMASAQPTTPPSTAQLRSSIHGDENETASGLPIGDNNDESSPKKQRRSNQQRTSYTEEHTAYREHEYGHEYDDKNNNEDQNEEDDSIRTPKGRLHHRPFLGPQSQPVRHGMKPPRIERPRSTSPVKTISDLSLLEKPVSIVALGTVPVSETVLPDVFGLYKDIRDISQYSGFVPAEIREEFTGLLAEADVAKPWWFKKAGDEAQAREQGRRKHSGEGEGHEDPNRLAGQQASEEEDKERESERDTKKQALLLELYGLYDIHLEAVKSKNLGRHEAAWNSAVQHPLLNLALNRLRHRPHLPGQASSSQTGHIVRAENVSYAQVSGDCLPRLQNPKAFKPPLSPLPPTATSPTSARSEGTGSSALGVDPLDTGIEQGDDAEDAATTDTRSVVAWSISQDSSTSGDSDVFIQDASSTYSSARGKRAFSQVGRQEAAVRHPDATVHSRSGSKKVDFALVVQPGTGTALHMAIRAILGRIASSNSTSCSQSVNPFTYSAVADAPIATAIEVKTVTASKDPLIQLGTLSIAIHRRLYGLRIAASAGEARARDRIVTLPLISVTDHRWDMYFACDRRQRVGLPSR</sequence>
<accession>A0A194VIS5</accession>
<protein>
    <recommendedName>
        <fullName evidence="2">PD-(D/E)XK nuclease-like domain-containing protein</fullName>
    </recommendedName>
</protein>
<dbReference type="InterPro" id="IPR046797">
    <property type="entry name" value="PDDEXK_12"/>
</dbReference>
<dbReference type="OrthoDB" id="5244165at2759"/>